<sequence>MSCRFRFSHPPSTRILVTKPVTGDNETEANKASKILGKVRKLLLSGKTDVSLEDLLRLTEVNPNDFNNAIELSIRGHTIVLKREPCECDINPYNPSVLLLWCANMDFQPVFNAYSCIKYIASYIMKADKSMGQLLKSVTEEVIGEELLMQLKKIGTAFLSHRELGAQEAVYHILSLPLKMLSRSVVYVDSNTEEKQIGDLKDNPFLVILDENDTNMLKKSLIDRYQHRPHSLRSMCLAEFAANYTTDYDYLDDEDTDIVPSTDDDGLQASSEIILTGR</sequence>
<dbReference type="InParanoid" id="A0A1X7VYF6"/>
<accession>A0A1X7VYF6</accession>
<dbReference type="OMA" id="CENIFKR"/>
<reference evidence="1" key="1">
    <citation type="submission" date="2017-05" db="UniProtKB">
        <authorList>
            <consortium name="EnsemblMetazoa"/>
        </authorList>
    </citation>
    <scope>IDENTIFICATION</scope>
</reference>
<dbReference type="STRING" id="400682.A0A1X7VYF6"/>
<dbReference type="AlphaFoldDB" id="A0A1X7VYF6"/>
<organism evidence="1">
    <name type="scientific">Amphimedon queenslandica</name>
    <name type="common">Sponge</name>
    <dbReference type="NCBI Taxonomy" id="400682"/>
    <lineage>
        <taxon>Eukaryota</taxon>
        <taxon>Metazoa</taxon>
        <taxon>Porifera</taxon>
        <taxon>Demospongiae</taxon>
        <taxon>Heteroscleromorpha</taxon>
        <taxon>Haplosclerida</taxon>
        <taxon>Niphatidae</taxon>
        <taxon>Amphimedon</taxon>
    </lineage>
</organism>
<dbReference type="PANTHER" id="PTHR47642:SF8">
    <property type="entry name" value="ATP-DEPENDENT DNA HELICASE"/>
    <property type="match status" value="1"/>
</dbReference>
<dbReference type="EnsemblMetazoa" id="Aqu2.1.44519_001">
    <property type="protein sequence ID" value="Aqu2.1.44519_001"/>
    <property type="gene ID" value="Aqu2.1.44519"/>
</dbReference>
<proteinExistence type="predicted"/>
<evidence type="ECO:0000313" key="1">
    <source>
        <dbReference type="EnsemblMetazoa" id="Aqu2.1.44519_001"/>
    </source>
</evidence>
<protein>
    <submittedName>
        <fullName evidence="1">ATP-dependent DNA helicase</fullName>
    </submittedName>
</protein>
<dbReference type="PANTHER" id="PTHR47642">
    <property type="entry name" value="ATP-DEPENDENT DNA HELICASE"/>
    <property type="match status" value="1"/>
</dbReference>
<name>A0A1X7VYF6_AMPQE</name>
<dbReference type="InterPro" id="IPR051055">
    <property type="entry name" value="PIF1_helicase"/>
</dbReference>